<gene>
    <name evidence="1" type="ORF">NC653_003559</name>
</gene>
<sequence length="108" mass="11976">MSRPKRVWVGFRVQPKGIGFESSVVLPCLDPKGFRMGLESGHKGFGFGVSVWTQNRFGYKSFHFWAKQRLGDGSMVGPNGVKGGSVPKPNGVWVLSYWVWVLSCSDPI</sequence>
<reference evidence="1 2" key="1">
    <citation type="journal article" date="2023" name="Mol. Ecol. Resour.">
        <title>Chromosome-level genome assembly of a triploid poplar Populus alba 'Berolinensis'.</title>
        <authorList>
            <person name="Chen S."/>
            <person name="Yu Y."/>
            <person name="Wang X."/>
            <person name="Wang S."/>
            <person name="Zhang T."/>
            <person name="Zhou Y."/>
            <person name="He R."/>
            <person name="Meng N."/>
            <person name="Wang Y."/>
            <person name="Liu W."/>
            <person name="Liu Z."/>
            <person name="Liu J."/>
            <person name="Guo Q."/>
            <person name="Huang H."/>
            <person name="Sederoff R.R."/>
            <person name="Wang G."/>
            <person name="Qu G."/>
            <person name="Chen S."/>
        </authorList>
    </citation>
    <scope>NUCLEOTIDE SEQUENCE [LARGE SCALE GENOMIC DNA]</scope>
    <source>
        <strain evidence="1">SC-2020</strain>
    </source>
</reference>
<dbReference type="EMBL" id="JAQIZT010000001">
    <property type="protein sequence ID" value="KAJ7013973.1"/>
    <property type="molecule type" value="Genomic_DNA"/>
</dbReference>
<comment type="caution">
    <text evidence="1">The sequence shown here is derived from an EMBL/GenBank/DDBJ whole genome shotgun (WGS) entry which is preliminary data.</text>
</comment>
<accession>A0AAD6WIB5</accession>
<evidence type="ECO:0000313" key="2">
    <source>
        <dbReference type="Proteomes" id="UP001164929"/>
    </source>
</evidence>
<name>A0AAD6WIB5_9ROSI</name>
<proteinExistence type="predicted"/>
<evidence type="ECO:0000313" key="1">
    <source>
        <dbReference type="EMBL" id="KAJ7013973.1"/>
    </source>
</evidence>
<dbReference type="Proteomes" id="UP001164929">
    <property type="component" value="Chromosome 1"/>
</dbReference>
<organism evidence="1 2">
    <name type="scientific">Populus alba x Populus x berolinensis</name>
    <dbReference type="NCBI Taxonomy" id="444605"/>
    <lineage>
        <taxon>Eukaryota</taxon>
        <taxon>Viridiplantae</taxon>
        <taxon>Streptophyta</taxon>
        <taxon>Embryophyta</taxon>
        <taxon>Tracheophyta</taxon>
        <taxon>Spermatophyta</taxon>
        <taxon>Magnoliopsida</taxon>
        <taxon>eudicotyledons</taxon>
        <taxon>Gunneridae</taxon>
        <taxon>Pentapetalae</taxon>
        <taxon>rosids</taxon>
        <taxon>fabids</taxon>
        <taxon>Malpighiales</taxon>
        <taxon>Salicaceae</taxon>
        <taxon>Saliceae</taxon>
        <taxon>Populus</taxon>
    </lineage>
</organism>
<dbReference type="AlphaFoldDB" id="A0AAD6WIB5"/>
<protein>
    <submittedName>
        <fullName evidence="1">Uncharacterized protein</fullName>
    </submittedName>
</protein>
<keyword evidence="2" id="KW-1185">Reference proteome</keyword>